<dbReference type="EMBL" id="VOGB01000004">
    <property type="protein sequence ID" value="MQM72599.1"/>
    <property type="molecule type" value="Genomic_DNA"/>
</dbReference>
<dbReference type="Gene3D" id="1.10.3210.10">
    <property type="entry name" value="Hypothetical protein af1432"/>
    <property type="match status" value="1"/>
</dbReference>
<accession>A0A6L5GQS6</accession>
<protein>
    <submittedName>
        <fullName evidence="1">Bifunctional (P)ppGpp synthetase/guanosine-3',5'-bis(Diphosphate) 3'-pyrophosphohydrolase</fullName>
    </submittedName>
</protein>
<keyword evidence="2" id="KW-1185">Reference proteome</keyword>
<sequence>MIYTPMTKKAMVLMFQVHQNQRDKGGVPYVFHPWHVAEQMSDEIATTVALLHDVVEDGAVSLDDLRKSGYPETVVDAVALLTRQKGQSYFDYIEKLALNAAARRVKLADLAHNQDLTRLEKIDASARKRVEKYRKAQHYLEQFEKNNPIQ</sequence>
<comment type="caution">
    <text evidence="1">The sequence shown here is derived from an EMBL/GenBank/DDBJ whole genome shotgun (WGS) entry which is preliminary data.</text>
</comment>
<dbReference type="Proteomes" id="UP000473648">
    <property type="component" value="Unassembled WGS sequence"/>
</dbReference>
<proteinExistence type="predicted"/>
<evidence type="ECO:0000313" key="1">
    <source>
        <dbReference type="EMBL" id="MQM72599.1"/>
    </source>
</evidence>
<dbReference type="GO" id="GO:0016787">
    <property type="term" value="F:hydrolase activity"/>
    <property type="evidence" value="ECO:0007669"/>
    <property type="project" value="UniProtKB-KW"/>
</dbReference>
<dbReference type="AlphaFoldDB" id="A0A6L5GQS6"/>
<reference evidence="1" key="1">
    <citation type="journal article" date="2020" name="Appl. Environ. Microbiol.">
        <title>Medium-Chain Fatty Acid Synthesis by 'Candidatus Weimeria bifida' gen. nov., sp. nov., and 'Candidatus Pseudoramibacter fermentans' sp. nov.</title>
        <authorList>
            <person name="Scarborough M.J."/>
            <person name="Myers K.S."/>
            <person name="Donohue T.J."/>
            <person name="Noguera D.R."/>
        </authorList>
    </citation>
    <scope>NUCLEOTIDE SEQUENCE</scope>
    <source>
        <strain evidence="1">EUB1.1</strain>
    </source>
</reference>
<name>A0A6L5GQS6_9FIRM</name>
<dbReference type="SUPFAM" id="SSF109604">
    <property type="entry name" value="HD-domain/PDEase-like"/>
    <property type="match status" value="1"/>
</dbReference>
<evidence type="ECO:0000313" key="2">
    <source>
        <dbReference type="Proteomes" id="UP000473648"/>
    </source>
</evidence>
<organism evidence="1 2">
    <name type="scientific">Candidatus Pseudoramibacter fermentans</name>
    <dbReference type="NCBI Taxonomy" id="2594427"/>
    <lineage>
        <taxon>Bacteria</taxon>
        <taxon>Bacillati</taxon>
        <taxon>Bacillota</taxon>
        <taxon>Clostridia</taxon>
        <taxon>Eubacteriales</taxon>
        <taxon>Eubacteriaceae</taxon>
        <taxon>Pseudoramibacter</taxon>
    </lineage>
</organism>
<gene>
    <name evidence="1" type="ORF">FRC53_04090</name>
</gene>